<name>A0AAW2I473_9NEOP</name>
<evidence type="ECO:0000313" key="2">
    <source>
        <dbReference type="EMBL" id="KAL0276666.1"/>
    </source>
</evidence>
<feature type="chain" id="PRO_5044477053" evidence="1">
    <location>
        <begin position="19"/>
        <end position="107"/>
    </location>
</feature>
<comment type="caution">
    <text evidence="2">The sequence shown here is derived from an EMBL/GenBank/DDBJ whole genome shotgun (WGS) entry which is preliminary data.</text>
</comment>
<gene>
    <name evidence="2" type="ORF">PYX00_004187</name>
</gene>
<sequence>MRSLLFAALLFVLQGSQSEGHLMSHQPQPQIVPVYVPQYQQQIMPVPQYIPQPQYITVPQYMPQPQMMHYPYKHHGGCYRGLMLDELIEEAELLENAAEELPMHDPR</sequence>
<dbReference type="EMBL" id="JARGDH010000002">
    <property type="protein sequence ID" value="KAL0276666.1"/>
    <property type="molecule type" value="Genomic_DNA"/>
</dbReference>
<organism evidence="2">
    <name type="scientific">Menopon gallinae</name>
    <name type="common">poultry shaft louse</name>
    <dbReference type="NCBI Taxonomy" id="328185"/>
    <lineage>
        <taxon>Eukaryota</taxon>
        <taxon>Metazoa</taxon>
        <taxon>Ecdysozoa</taxon>
        <taxon>Arthropoda</taxon>
        <taxon>Hexapoda</taxon>
        <taxon>Insecta</taxon>
        <taxon>Pterygota</taxon>
        <taxon>Neoptera</taxon>
        <taxon>Paraneoptera</taxon>
        <taxon>Psocodea</taxon>
        <taxon>Troctomorpha</taxon>
        <taxon>Phthiraptera</taxon>
        <taxon>Amblycera</taxon>
        <taxon>Menoponidae</taxon>
        <taxon>Menopon</taxon>
    </lineage>
</organism>
<dbReference type="EMBL" id="JARGDH010000002">
    <property type="protein sequence ID" value="KAL0276665.1"/>
    <property type="molecule type" value="Genomic_DNA"/>
</dbReference>
<accession>A0AAW2I473</accession>
<proteinExistence type="predicted"/>
<keyword evidence="1" id="KW-0732">Signal</keyword>
<dbReference type="AlphaFoldDB" id="A0AAW2I473"/>
<feature type="signal peptide" evidence="1">
    <location>
        <begin position="1"/>
        <end position="18"/>
    </location>
</feature>
<protein>
    <submittedName>
        <fullName evidence="2">Uncharacterized protein</fullName>
    </submittedName>
</protein>
<evidence type="ECO:0000256" key="1">
    <source>
        <dbReference type="SAM" id="SignalP"/>
    </source>
</evidence>
<reference evidence="2" key="1">
    <citation type="journal article" date="2024" name="Gigascience">
        <title>Chromosome-level genome of the poultry shaft louse Menopon gallinae provides insight into the host-switching and adaptive evolution of parasitic lice.</title>
        <authorList>
            <person name="Xu Y."/>
            <person name="Ma L."/>
            <person name="Liu S."/>
            <person name="Liang Y."/>
            <person name="Liu Q."/>
            <person name="He Z."/>
            <person name="Tian L."/>
            <person name="Duan Y."/>
            <person name="Cai W."/>
            <person name="Li H."/>
            <person name="Song F."/>
        </authorList>
    </citation>
    <scope>NUCLEOTIDE SEQUENCE</scope>
    <source>
        <strain evidence="2">Cailab_2023a</strain>
    </source>
</reference>